<reference evidence="2 3" key="1">
    <citation type="submission" date="2013-08" db="EMBL/GenBank/DDBJ databases">
        <title>The genome sequence of Skermanella stibiiresistens.</title>
        <authorList>
            <person name="Zhu W."/>
            <person name="Wang G."/>
        </authorList>
    </citation>
    <scope>NUCLEOTIDE SEQUENCE [LARGE SCALE GENOMIC DNA]</scope>
    <source>
        <strain evidence="2 3">SB22</strain>
    </source>
</reference>
<name>W9GTL9_9PROT</name>
<gene>
    <name evidence="2" type="ORF">N825_31915</name>
</gene>
<dbReference type="Pfam" id="PF17863">
    <property type="entry name" value="AAA_lid_2"/>
    <property type="match status" value="1"/>
</dbReference>
<dbReference type="AlphaFoldDB" id="W9GTL9"/>
<dbReference type="Proteomes" id="UP000019486">
    <property type="component" value="Unassembled WGS sequence"/>
</dbReference>
<dbReference type="STRING" id="1385369.N825_31915"/>
<dbReference type="Gene3D" id="1.10.8.80">
    <property type="entry name" value="Magnesium chelatase subunit I, C-Terminal domain"/>
    <property type="match status" value="1"/>
</dbReference>
<sequence length="241" mass="24894">MTRWEDAEAAAALFAIDPAGLGGVVVRSAAGPVRDRWLTSLKELMPAEAPFQRLPCHVTDDRLLGGLDLAATLQAGRPVMEHGILARSDGGVVVLAMAERFPASMAARLAGVLDRGEVRLERDGFTRVLAARFGLVALDEGGADEGAAVSLTDRLAFPLDLDGVTLAESAETQHAAAELEEARRRIADVTASGEIVEALCSTAAALGISSIRAPLLALRAARAAAALAGRAEVEAADAALA</sequence>
<feature type="domain" description="ChlI/MoxR AAA lid" evidence="1">
    <location>
        <begin position="197"/>
        <end position="238"/>
    </location>
</feature>
<protein>
    <recommendedName>
        <fullName evidence="1">ChlI/MoxR AAA lid domain-containing protein</fullName>
    </recommendedName>
</protein>
<dbReference type="Gene3D" id="3.40.50.300">
    <property type="entry name" value="P-loop containing nucleotide triphosphate hydrolases"/>
    <property type="match status" value="1"/>
</dbReference>
<proteinExistence type="predicted"/>
<organism evidence="2 3">
    <name type="scientific">Skermanella stibiiresistens SB22</name>
    <dbReference type="NCBI Taxonomy" id="1385369"/>
    <lineage>
        <taxon>Bacteria</taxon>
        <taxon>Pseudomonadati</taxon>
        <taxon>Pseudomonadota</taxon>
        <taxon>Alphaproteobacteria</taxon>
        <taxon>Rhodospirillales</taxon>
        <taxon>Azospirillaceae</taxon>
        <taxon>Skermanella</taxon>
    </lineage>
</organism>
<dbReference type="InterPro" id="IPR041628">
    <property type="entry name" value="ChlI/MoxR_AAA_lid"/>
</dbReference>
<dbReference type="PANTHER" id="PTHR43473:SF2">
    <property type="entry name" value="MAGNESIUM-CHELATASE SUBUNIT CHLD, CHLOROPLASTIC"/>
    <property type="match status" value="1"/>
</dbReference>
<dbReference type="SUPFAM" id="SSF52540">
    <property type="entry name" value="P-loop containing nucleoside triphosphate hydrolases"/>
    <property type="match status" value="1"/>
</dbReference>
<evidence type="ECO:0000259" key="1">
    <source>
        <dbReference type="Pfam" id="PF17863"/>
    </source>
</evidence>
<accession>W9GTL9</accession>
<dbReference type="InterPro" id="IPR027417">
    <property type="entry name" value="P-loop_NTPase"/>
</dbReference>
<dbReference type="PANTHER" id="PTHR43473">
    <property type="entry name" value="MAGNESIUM-CHELATASE SUBUNIT CHLD, CHLOROPLASTIC"/>
    <property type="match status" value="1"/>
</dbReference>
<comment type="caution">
    <text evidence="2">The sequence shown here is derived from an EMBL/GenBank/DDBJ whole genome shotgun (WGS) entry which is preliminary data.</text>
</comment>
<evidence type="ECO:0000313" key="3">
    <source>
        <dbReference type="Proteomes" id="UP000019486"/>
    </source>
</evidence>
<dbReference type="EMBL" id="AVFL01000056">
    <property type="protein sequence ID" value="EWY36031.1"/>
    <property type="molecule type" value="Genomic_DNA"/>
</dbReference>
<feature type="non-terminal residue" evidence="2">
    <location>
        <position position="241"/>
    </location>
</feature>
<keyword evidence="3" id="KW-1185">Reference proteome</keyword>
<evidence type="ECO:0000313" key="2">
    <source>
        <dbReference type="EMBL" id="EWY36031.1"/>
    </source>
</evidence>